<dbReference type="EMBL" id="JRVC01000004">
    <property type="protein sequence ID" value="KHS48527.1"/>
    <property type="molecule type" value="Genomic_DNA"/>
</dbReference>
<protein>
    <recommendedName>
        <fullName evidence="4">Htaa domain-containing protein</fullName>
    </recommendedName>
</protein>
<evidence type="ECO:0000256" key="1">
    <source>
        <dbReference type="SAM" id="SignalP"/>
    </source>
</evidence>
<feature type="signal peptide" evidence="1">
    <location>
        <begin position="1"/>
        <end position="20"/>
    </location>
</feature>
<evidence type="ECO:0000313" key="3">
    <source>
        <dbReference type="Proteomes" id="UP000031338"/>
    </source>
</evidence>
<dbReference type="PATRIC" id="fig|48936.3.peg.1208"/>
<dbReference type="RefSeq" id="WP_052242076.1">
    <property type="nucleotide sequence ID" value="NZ_JRVC01000004.1"/>
</dbReference>
<feature type="chain" id="PRO_5002127733" description="Htaa domain-containing protein" evidence="1">
    <location>
        <begin position="21"/>
        <end position="175"/>
    </location>
</feature>
<proteinExistence type="predicted"/>
<evidence type="ECO:0008006" key="4">
    <source>
        <dbReference type="Google" id="ProtNLM"/>
    </source>
</evidence>
<dbReference type="AlphaFoldDB" id="A0A0B9AD53"/>
<gene>
    <name evidence="2" type="ORF">NJ75_01204</name>
</gene>
<organism evidence="2 3">
    <name type="scientific">Novosphingobium subterraneum</name>
    <dbReference type="NCBI Taxonomy" id="48936"/>
    <lineage>
        <taxon>Bacteria</taxon>
        <taxon>Pseudomonadati</taxon>
        <taxon>Pseudomonadota</taxon>
        <taxon>Alphaproteobacteria</taxon>
        <taxon>Sphingomonadales</taxon>
        <taxon>Sphingomonadaceae</taxon>
        <taxon>Novosphingobium</taxon>
    </lineage>
</organism>
<keyword evidence="3" id="KW-1185">Reference proteome</keyword>
<comment type="caution">
    <text evidence="2">The sequence shown here is derived from an EMBL/GenBank/DDBJ whole genome shotgun (WGS) entry which is preliminary data.</text>
</comment>
<dbReference type="Proteomes" id="UP000031338">
    <property type="component" value="Unassembled WGS sequence"/>
</dbReference>
<reference evidence="2 3" key="1">
    <citation type="submission" date="2014-10" db="EMBL/GenBank/DDBJ databases">
        <title>Draft genome sequence of Novosphingobium subterraneum DSM 12447.</title>
        <authorList>
            <person name="Gan H.M."/>
            <person name="Gan H.Y."/>
            <person name="Savka M.A."/>
        </authorList>
    </citation>
    <scope>NUCLEOTIDE SEQUENCE [LARGE SCALE GENOMIC DNA]</scope>
    <source>
        <strain evidence="2 3">DSM 12447</strain>
    </source>
</reference>
<accession>A0A0B9AD53</accession>
<sequence>MKFVISAAGILLISATTGFAQEATSQTATVAATPTAQSAVVQTSARLLPASTLVPVTPDTEITSKKVEVGDKFNFSVVNDVLENGTVAIPRGSKVEGTITWKTGKAVGGKSGKFEVTFNKINVRGTDYAMRGVHRQEGKGNTVAAVFATWLVSGRSAVMQPGQFVNAFTVDSIPY</sequence>
<name>A0A0B9AD53_9SPHN</name>
<evidence type="ECO:0000313" key="2">
    <source>
        <dbReference type="EMBL" id="KHS48527.1"/>
    </source>
</evidence>
<keyword evidence="1" id="KW-0732">Signal</keyword>